<comment type="similarity">
    <text evidence="5 6">Belongs to the glutamate--cysteine ligase type 2 family. EgtA subfamily.</text>
</comment>
<protein>
    <recommendedName>
        <fullName evidence="5">Glutamate--cysteine ligase EgtA</fullName>
        <ecNumber evidence="5">6.3.2.2</ecNumber>
    </recommendedName>
    <alternativeName>
        <fullName evidence="5">Gamma-glutamylcysteine synthase</fullName>
        <shortName evidence="5">GCS</shortName>
        <shortName evidence="5">Gamma-ECS</shortName>
    </alternativeName>
</protein>
<dbReference type="PANTHER" id="PTHR34378">
    <property type="entry name" value="GLUTAMATE--CYSTEINE LIGASE, CHLOROPLASTIC"/>
    <property type="match status" value="1"/>
</dbReference>
<dbReference type="PIRSF" id="PIRSF017901">
    <property type="entry name" value="GCL"/>
    <property type="match status" value="1"/>
</dbReference>
<comment type="function">
    <text evidence="5">Catalyzes the synthesis of gamma-glutamylcysteine (gamma-GC). This compound is used as substrate for the biosynthesis of the low-molecular thiol compound ergothioneine.</text>
</comment>
<proteinExistence type="inferred from homology"/>
<evidence type="ECO:0000256" key="5">
    <source>
        <dbReference type="HAMAP-Rule" id="MF_02034"/>
    </source>
</evidence>
<dbReference type="InterPro" id="IPR035434">
    <property type="entry name" value="GCL_bact_plant"/>
</dbReference>
<evidence type="ECO:0000313" key="8">
    <source>
        <dbReference type="EMBL" id="MFC7274594.1"/>
    </source>
</evidence>
<comment type="caution">
    <text evidence="8">The sequence shown here is derived from an EMBL/GenBank/DDBJ whole genome shotgun (WGS) entry which is preliminary data.</text>
</comment>
<accession>A0ABW2HP11</accession>
<keyword evidence="2 5" id="KW-0547">Nucleotide-binding</keyword>
<keyword evidence="1 5" id="KW-0436">Ligase</keyword>
<comment type="catalytic activity">
    <reaction evidence="4 5 6">
        <text>L-cysteine + L-glutamate + ATP = gamma-L-glutamyl-L-cysteine + ADP + phosphate + H(+)</text>
        <dbReference type="Rhea" id="RHEA:13285"/>
        <dbReference type="ChEBI" id="CHEBI:15378"/>
        <dbReference type="ChEBI" id="CHEBI:29985"/>
        <dbReference type="ChEBI" id="CHEBI:30616"/>
        <dbReference type="ChEBI" id="CHEBI:35235"/>
        <dbReference type="ChEBI" id="CHEBI:43474"/>
        <dbReference type="ChEBI" id="CHEBI:58173"/>
        <dbReference type="ChEBI" id="CHEBI:456216"/>
        <dbReference type="EC" id="6.3.2.2"/>
    </reaction>
</comment>
<dbReference type="InterPro" id="IPR006336">
    <property type="entry name" value="GCS2"/>
</dbReference>
<dbReference type="Pfam" id="PF04107">
    <property type="entry name" value="GCS2"/>
    <property type="match status" value="1"/>
</dbReference>
<dbReference type="RefSeq" id="WP_378966726.1">
    <property type="nucleotide sequence ID" value="NZ_JBHTBJ010000006.1"/>
</dbReference>
<keyword evidence="3 5" id="KW-0067">ATP-binding</keyword>
<keyword evidence="9" id="KW-1185">Reference proteome</keyword>
<sequence length="444" mass="46503">MTTLDHDAAAATGRRLRTQEEVEAHIRAICFKTGPPALIGAELEWTVHHTAAPRAPLDRETLRQALGRHAPATLAPGFSAPPRAPSAGKGRAPTANGFSPPPAASGTRHGTAPLPAGSSLTVEPGGQLEISSAPARSAAALHAAVTADLAHLTTVLDDAGLRLGEHGIDPHRPPRRILDTPRYAAMERFFDARGRHGRIMMSSTAGLQICLDAGTAAELPARWGAALALGPPLLALFANSARHAGQDTGLASARMAAWWGMDPRLTHPPVGPPGDPAAGWVRYALSAPLICVRRDHGRWDPPPGATLADWVAGALPGPPTTDDVEYHLSTLFPPVRPRGYLEVRYLDAQPGGEWFAPVAVLTALLADRPTTEAALELALPVAGRWHTAYSIGLADPALRRAASALAELACARLGPGLPPSVRTHVIETVDRRLSAAAVAAKETS</sequence>
<evidence type="ECO:0000256" key="7">
    <source>
        <dbReference type="SAM" id="MobiDB-lite"/>
    </source>
</evidence>
<comment type="pathway">
    <text evidence="5">Amino-acid biosynthesis; ergothioneine biosynthesis.</text>
</comment>
<evidence type="ECO:0000256" key="1">
    <source>
        <dbReference type="ARBA" id="ARBA00022598"/>
    </source>
</evidence>
<name>A0ABW2HP11_9ACTN</name>
<feature type="region of interest" description="Disordered" evidence="7">
    <location>
        <begin position="70"/>
        <end position="122"/>
    </location>
</feature>
<gene>
    <name evidence="5" type="primary">egtA</name>
    <name evidence="8" type="ORF">ACFQS1_11430</name>
</gene>
<reference evidence="9" key="1">
    <citation type="journal article" date="2019" name="Int. J. Syst. Evol. Microbiol.">
        <title>The Global Catalogue of Microorganisms (GCM) 10K type strain sequencing project: providing services to taxonomists for standard genome sequencing and annotation.</title>
        <authorList>
            <consortium name="The Broad Institute Genomics Platform"/>
            <consortium name="The Broad Institute Genome Sequencing Center for Infectious Disease"/>
            <person name="Wu L."/>
            <person name="Ma J."/>
        </authorList>
    </citation>
    <scope>NUCLEOTIDE SEQUENCE [LARGE SCALE GENOMIC DNA]</scope>
    <source>
        <strain evidence="9">XZYJT-10</strain>
    </source>
</reference>
<dbReference type="PANTHER" id="PTHR34378:SF1">
    <property type="entry name" value="GLUTAMATE--CYSTEINE LIGASE, CHLOROPLASTIC"/>
    <property type="match status" value="1"/>
</dbReference>
<dbReference type="SUPFAM" id="SSF55931">
    <property type="entry name" value="Glutamine synthetase/guanido kinase"/>
    <property type="match status" value="1"/>
</dbReference>
<dbReference type="InterPro" id="IPR017809">
    <property type="entry name" value="EgtA_Actinobacteria"/>
</dbReference>
<organism evidence="8 9">
    <name type="scientific">Paractinoplanes rhizophilus</name>
    <dbReference type="NCBI Taxonomy" id="1416877"/>
    <lineage>
        <taxon>Bacteria</taxon>
        <taxon>Bacillati</taxon>
        <taxon>Actinomycetota</taxon>
        <taxon>Actinomycetes</taxon>
        <taxon>Micromonosporales</taxon>
        <taxon>Micromonosporaceae</taxon>
        <taxon>Paractinoplanes</taxon>
    </lineage>
</organism>
<dbReference type="Gene3D" id="3.30.590.20">
    <property type="match status" value="1"/>
</dbReference>
<evidence type="ECO:0000256" key="4">
    <source>
        <dbReference type="ARBA" id="ARBA00048819"/>
    </source>
</evidence>
<evidence type="ECO:0000256" key="6">
    <source>
        <dbReference type="PIRNR" id="PIRNR017901"/>
    </source>
</evidence>
<evidence type="ECO:0000256" key="3">
    <source>
        <dbReference type="ARBA" id="ARBA00022840"/>
    </source>
</evidence>
<dbReference type="Proteomes" id="UP001596548">
    <property type="component" value="Unassembled WGS sequence"/>
</dbReference>
<dbReference type="GO" id="GO:0016874">
    <property type="term" value="F:ligase activity"/>
    <property type="evidence" value="ECO:0007669"/>
    <property type="project" value="UniProtKB-KW"/>
</dbReference>
<dbReference type="InterPro" id="IPR014746">
    <property type="entry name" value="Gln_synth/guanido_kin_cat_dom"/>
</dbReference>
<dbReference type="EMBL" id="JBHTBJ010000006">
    <property type="protein sequence ID" value="MFC7274594.1"/>
    <property type="molecule type" value="Genomic_DNA"/>
</dbReference>
<dbReference type="HAMAP" id="MF_02034">
    <property type="entry name" value="EgtA"/>
    <property type="match status" value="1"/>
</dbReference>
<evidence type="ECO:0000256" key="2">
    <source>
        <dbReference type="ARBA" id="ARBA00022741"/>
    </source>
</evidence>
<evidence type="ECO:0000313" key="9">
    <source>
        <dbReference type="Proteomes" id="UP001596548"/>
    </source>
</evidence>
<dbReference type="EC" id="6.3.2.2" evidence="5"/>